<dbReference type="Gene3D" id="1.10.357.10">
    <property type="entry name" value="Tetracycline Repressor, domain 2"/>
    <property type="match status" value="1"/>
</dbReference>
<accession>A0ABP9PZW2</accession>
<name>A0ABP9PZW2_9PSEU</name>
<evidence type="ECO:0000256" key="1">
    <source>
        <dbReference type="ARBA" id="ARBA00023015"/>
    </source>
</evidence>
<dbReference type="PANTHER" id="PTHR30055:SF234">
    <property type="entry name" value="HTH-TYPE TRANSCRIPTIONAL REGULATOR BETI"/>
    <property type="match status" value="1"/>
</dbReference>
<dbReference type="InterPro" id="IPR009057">
    <property type="entry name" value="Homeodomain-like_sf"/>
</dbReference>
<evidence type="ECO:0000313" key="6">
    <source>
        <dbReference type="EMBL" id="GAA5155038.1"/>
    </source>
</evidence>
<dbReference type="RefSeq" id="WP_185063852.1">
    <property type="nucleotide sequence ID" value="NZ_BAABJP010000010.1"/>
</dbReference>
<organism evidence="6 7">
    <name type="scientific">Pseudonocardia eucalypti</name>
    <dbReference type="NCBI Taxonomy" id="648755"/>
    <lineage>
        <taxon>Bacteria</taxon>
        <taxon>Bacillati</taxon>
        <taxon>Actinomycetota</taxon>
        <taxon>Actinomycetes</taxon>
        <taxon>Pseudonocardiales</taxon>
        <taxon>Pseudonocardiaceae</taxon>
        <taxon>Pseudonocardia</taxon>
    </lineage>
</organism>
<keyword evidence="1" id="KW-0805">Transcription regulation</keyword>
<keyword evidence="7" id="KW-1185">Reference proteome</keyword>
<evidence type="ECO:0000256" key="2">
    <source>
        <dbReference type="ARBA" id="ARBA00023125"/>
    </source>
</evidence>
<dbReference type="Proteomes" id="UP001428817">
    <property type="component" value="Unassembled WGS sequence"/>
</dbReference>
<keyword evidence="3" id="KW-0804">Transcription</keyword>
<dbReference type="EMBL" id="BAABJP010000010">
    <property type="protein sequence ID" value="GAA5155038.1"/>
    <property type="molecule type" value="Genomic_DNA"/>
</dbReference>
<gene>
    <name evidence="6" type="ORF">GCM10023321_27700</name>
</gene>
<protein>
    <submittedName>
        <fullName evidence="6">TetR/AcrR family transcriptional regulator</fullName>
    </submittedName>
</protein>
<proteinExistence type="predicted"/>
<evidence type="ECO:0000313" key="7">
    <source>
        <dbReference type="Proteomes" id="UP001428817"/>
    </source>
</evidence>
<dbReference type="PANTHER" id="PTHR30055">
    <property type="entry name" value="HTH-TYPE TRANSCRIPTIONAL REGULATOR RUTR"/>
    <property type="match status" value="1"/>
</dbReference>
<dbReference type="SUPFAM" id="SSF46689">
    <property type="entry name" value="Homeodomain-like"/>
    <property type="match status" value="1"/>
</dbReference>
<reference evidence="7" key="1">
    <citation type="journal article" date="2019" name="Int. J. Syst. Evol. Microbiol.">
        <title>The Global Catalogue of Microorganisms (GCM) 10K type strain sequencing project: providing services to taxonomists for standard genome sequencing and annotation.</title>
        <authorList>
            <consortium name="The Broad Institute Genomics Platform"/>
            <consortium name="The Broad Institute Genome Sequencing Center for Infectious Disease"/>
            <person name="Wu L."/>
            <person name="Ma J."/>
        </authorList>
    </citation>
    <scope>NUCLEOTIDE SEQUENCE [LARGE SCALE GENOMIC DNA]</scope>
    <source>
        <strain evidence="7">JCM 18303</strain>
    </source>
</reference>
<evidence type="ECO:0000259" key="5">
    <source>
        <dbReference type="PROSITE" id="PS50977"/>
    </source>
</evidence>
<evidence type="ECO:0000256" key="4">
    <source>
        <dbReference type="PROSITE-ProRule" id="PRU00335"/>
    </source>
</evidence>
<keyword evidence="2 4" id="KW-0238">DNA-binding</keyword>
<dbReference type="PROSITE" id="PS50977">
    <property type="entry name" value="HTH_TETR_2"/>
    <property type="match status" value="1"/>
</dbReference>
<dbReference type="InterPro" id="IPR001647">
    <property type="entry name" value="HTH_TetR"/>
</dbReference>
<sequence length="195" mass="21947">MTQPHQIRARVLAAAEECLLEGGFGSARLHSTIARRAGLSRPTVYKYVGDQDAIVSALILREVTALLQELEPLLERNLPFIEGLVDVMAFVVRHGREHRLLQAALRDAPELVLPWFTTHADVLMERVASVALAYLKEHPKDDWPNIEPRFLVDASCRMALSLIFTNGLVDVSDPEVLRRYLSDFLRPVMPSRSRG</sequence>
<feature type="DNA-binding region" description="H-T-H motif" evidence="4">
    <location>
        <begin position="29"/>
        <end position="48"/>
    </location>
</feature>
<feature type="domain" description="HTH tetR-type" evidence="5">
    <location>
        <begin position="5"/>
        <end position="66"/>
    </location>
</feature>
<comment type="caution">
    <text evidence="6">The sequence shown here is derived from an EMBL/GenBank/DDBJ whole genome shotgun (WGS) entry which is preliminary data.</text>
</comment>
<dbReference type="InterPro" id="IPR050109">
    <property type="entry name" value="HTH-type_TetR-like_transc_reg"/>
</dbReference>
<dbReference type="Pfam" id="PF00440">
    <property type="entry name" value="TetR_N"/>
    <property type="match status" value="1"/>
</dbReference>
<evidence type="ECO:0000256" key="3">
    <source>
        <dbReference type="ARBA" id="ARBA00023163"/>
    </source>
</evidence>